<dbReference type="EMBL" id="CP001338">
    <property type="protein sequence ID" value="ACL16617.1"/>
    <property type="molecule type" value="Genomic_DNA"/>
</dbReference>
<organism evidence="3 4">
    <name type="scientific">Methanosphaerula palustris (strain ATCC BAA-1556 / DSM 19958 / E1-9c)</name>
    <dbReference type="NCBI Taxonomy" id="521011"/>
    <lineage>
        <taxon>Archaea</taxon>
        <taxon>Methanobacteriati</taxon>
        <taxon>Methanobacteriota</taxon>
        <taxon>Stenosarchaea group</taxon>
        <taxon>Methanomicrobia</taxon>
        <taxon>Methanomicrobiales</taxon>
        <taxon>Methanoregulaceae</taxon>
        <taxon>Methanosphaerula</taxon>
    </lineage>
</organism>
<proteinExistence type="predicted"/>
<dbReference type="OrthoDB" id="117535at2157"/>
<dbReference type="PANTHER" id="PTHR37165:SF1">
    <property type="entry name" value="TYPE 1 ENCAPSULIN SHELL PROTEIN"/>
    <property type="match status" value="1"/>
</dbReference>
<dbReference type="GeneID" id="7271143"/>
<protein>
    <submittedName>
        <fullName evidence="3">Linocin_M18 bacteriocin protein</fullName>
    </submittedName>
</protein>
<dbReference type="Proteomes" id="UP000002457">
    <property type="component" value="Chromosome"/>
</dbReference>
<gene>
    <name evidence="3" type="ordered locus">Mpal_1283</name>
</gene>
<dbReference type="STRING" id="521011.Mpal_1283"/>
<reference evidence="3 4" key="1">
    <citation type="journal article" date="2015" name="Genome Announc.">
        <title>Complete Genome Sequence of Methanosphaerula palustris E1-9CT, a Hydrogenotrophic Methanogen Isolated from a Minerotrophic Fen Peatland.</title>
        <authorList>
            <person name="Cadillo-Quiroz H."/>
            <person name="Browne P."/>
            <person name="Kyrpides N."/>
            <person name="Woyke T."/>
            <person name="Goodwin L."/>
            <person name="Detter C."/>
            <person name="Yavitt J.B."/>
            <person name="Zinder S.H."/>
        </authorList>
    </citation>
    <scope>NUCLEOTIDE SEQUENCE [LARGE SCALE GENOMIC DNA]</scope>
    <source>
        <strain evidence="4">ATCC BAA-1556 / DSM 19958 / E1-9c</strain>
    </source>
</reference>
<sequence length="263" mass="28033">MVGESYLGRSDAPITAETWTIIDTTMVEAAKSMLTGRRLLHLEGPYGLGLKAIPLQDSVSEGNLIRSGFAPVDLIQTSFSLSKRDLAAYERDGMLPNTSAVAVAAIEAARQEDAVIFTGTDQVKGLMNTGGSQSVKLASWEKIGAAADDLIKAVTALDLAGFHGPYALALSPARYNLLFRRYPQGSTTELEHLQQMITDGIFKAPVLKDGGVLIATGQQYAAIVLGQDMTIGFTGPSKESLDFTISESLALLIREPKAICALK</sequence>
<dbReference type="eggNOG" id="arCOG05909">
    <property type="taxonomic scope" value="Archaea"/>
</dbReference>
<dbReference type="GO" id="GO:0140737">
    <property type="term" value="C:encapsulin nanocompartment"/>
    <property type="evidence" value="ECO:0007669"/>
    <property type="project" value="UniProtKB-SubCell"/>
</dbReference>
<evidence type="ECO:0000256" key="1">
    <source>
        <dbReference type="ARBA" id="ARBA00033738"/>
    </source>
</evidence>
<dbReference type="InterPro" id="IPR051429">
    <property type="entry name" value="Encapsulin_nc"/>
</dbReference>
<dbReference type="PIRSF" id="PIRSF019254">
    <property type="entry name" value="CFP29"/>
    <property type="match status" value="1"/>
</dbReference>
<evidence type="ECO:0000313" key="4">
    <source>
        <dbReference type="Proteomes" id="UP000002457"/>
    </source>
</evidence>
<evidence type="ECO:0000313" key="3">
    <source>
        <dbReference type="EMBL" id="ACL16617.1"/>
    </source>
</evidence>
<dbReference type="RefSeq" id="WP_012617936.1">
    <property type="nucleotide sequence ID" value="NC_011832.1"/>
</dbReference>
<dbReference type="Gene3D" id="3.30.2400.30">
    <property type="match status" value="1"/>
</dbReference>
<dbReference type="PANTHER" id="PTHR37165">
    <property type="entry name" value="PEPTIDASE U56 FAMILY"/>
    <property type="match status" value="1"/>
</dbReference>
<name>B8GHL2_METPE</name>
<accession>B8GHL2</accession>
<dbReference type="Gene3D" id="3.30.2320.10">
    <property type="entry name" value="hypothetical protein PF0899 domain"/>
    <property type="match status" value="1"/>
</dbReference>
<evidence type="ECO:0000256" key="2">
    <source>
        <dbReference type="ARBA" id="ARBA00033787"/>
    </source>
</evidence>
<keyword evidence="4" id="KW-1185">Reference proteome</keyword>
<dbReference type="InterPro" id="IPR007544">
    <property type="entry name" value="ENCAP"/>
</dbReference>
<comment type="subcellular location">
    <subcellularLocation>
        <location evidence="1">Encapsulin nanocompartment</location>
    </subcellularLocation>
</comment>
<dbReference type="HOGENOM" id="CLU_089875_0_0_2"/>
<dbReference type="Pfam" id="PF04454">
    <property type="entry name" value="Linocin_M18"/>
    <property type="match status" value="1"/>
</dbReference>
<dbReference type="KEGG" id="mpl:Mpal_1283"/>
<dbReference type="AlphaFoldDB" id="B8GHL2"/>
<dbReference type="SUPFAM" id="SSF56563">
    <property type="entry name" value="Major capsid protein gp5"/>
    <property type="match status" value="1"/>
</dbReference>
<dbReference type="NCBIfam" id="NF041155">
    <property type="entry name" value="encap_f1"/>
    <property type="match status" value="1"/>
</dbReference>
<keyword evidence="2" id="KW-1284">Encapsulin nanocompartment</keyword>